<evidence type="ECO:0000313" key="2">
    <source>
        <dbReference type="Proteomes" id="UP000614410"/>
    </source>
</evidence>
<dbReference type="Proteomes" id="UP000614410">
    <property type="component" value="Unassembled WGS sequence"/>
</dbReference>
<organism evidence="1 2">
    <name type="scientific">Candidatus Amunia macphersoniae</name>
    <dbReference type="NCBI Taxonomy" id="3127014"/>
    <lineage>
        <taxon>Bacteria</taxon>
        <taxon>Bacillati</taxon>
        <taxon>Candidatus Dormiibacterota</taxon>
        <taxon>Candidatus Dormibacteria</taxon>
        <taxon>Candidatus Aeolococcales</taxon>
        <taxon>Candidatus Aeolococcaceae</taxon>
        <taxon>Candidatus Amunia</taxon>
    </lineage>
</organism>
<comment type="caution">
    <text evidence="1">The sequence shown here is derived from an EMBL/GenBank/DDBJ whole genome shotgun (WGS) entry which is preliminary data.</text>
</comment>
<gene>
    <name evidence="1" type="ORF">JF887_01715</name>
</gene>
<protein>
    <submittedName>
        <fullName evidence="1">Uncharacterized protein</fullName>
    </submittedName>
</protein>
<dbReference type="AlphaFoldDB" id="A0A934KKD9"/>
<name>A0A934KKD9_9BACT</name>
<proteinExistence type="predicted"/>
<accession>A0A934KKD9</accession>
<sequence>MAREKVTITLSRDKAEMARSLTDARSTSEVIDLALDRLIRTERLRRDLAAYRQAPPSAAEMALADISDSELNDDTDWEALYPMAPRE</sequence>
<dbReference type="EMBL" id="JAEKNN010000008">
    <property type="protein sequence ID" value="MBJ7608134.1"/>
    <property type="molecule type" value="Genomic_DNA"/>
</dbReference>
<evidence type="ECO:0000313" key="1">
    <source>
        <dbReference type="EMBL" id="MBJ7608134.1"/>
    </source>
</evidence>
<reference evidence="1 2" key="1">
    <citation type="submission" date="2020-10" db="EMBL/GenBank/DDBJ databases">
        <title>Ca. Dormibacterota MAGs.</title>
        <authorList>
            <person name="Montgomery K."/>
        </authorList>
    </citation>
    <scope>NUCLEOTIDE SEQUENCE [LARGE SCALE GENOMIC DNA]</scope>
    <source>
        <strain evidence="1">Mitchell_Peninsula_5</strain>
    </source>
</reference>